<sequence length="501" mass="54170">DNSVVTPVAFPGPLQTQTIKLQGSKKSIRKSLRLMEKRANLSAEPDAGADAQPAGQPAPPGFRIIQAGVKSVGLKGLKTSTLSETIEDRERASRIAQRPVQGYFVCRDVAFLPDDYMHFDPVVTHDGKRSAYGTLKRIPEKAGFTRGPAALVRETPDMLKQLSLFNHEEKAELVLRTFMMLATTSAFTKPKLPPPDAVLTFPAMRPFTDGNEGTVKSVFNSQLTKACALRLENAVRGGFGFRYRGERCEVKARVLDLINETRHDVVFDLDPSDPRLVPVKVSKANCHVDHATFLSVAGRLDFRLRVVAKEEIPKPAAALRRQAGPAPAAAGKDAGRSEAEGGGAGGEEGGGGGGGGGGGEKAENDLETEERRRGRTAQDETADALWRFAQSFTWARAPAEAQRPAITIEYPTAGTQFVVGTWQRVRKRVFEGAHPRPAASGGADEYRVKISRVEPSDGARYYGATGSSLTINRDVTKSSYERLLNLTQFAKLISDPGVASC</sequence>
<proteinExistence type="predicted"/>
<protein>
    <submittedName>
        <fullName evidence="2">Uncharacterized protein</fullName>
    </submittedName>
</protein>
<name>A0A8H7ZPT8_9FUNG</name>
<evidence type="ECO:0000256" key="1">
    <source>
        <dbReference type="SAM" id="MobiDB-lite"/>
    </source>
</evidence>
<feature type="non-terminal residue" evidence="2">
    <location>
        <position position="1"/>
    </location>
</feature>
<gene>
    <name evidence="2" type="ORF">BJ554DRAFT_2760</name>
</gene>
<evidence type="ECO:0000313" key="3">
    <source>
        <dbReference type="Proteomes" id="UP000673691"/>
    </source>
</evidence>
<dbReference type="EMBL" id="JAEFCI010010340">
    <property type="protein sequence ID" value="KAG5457271.1"/>
    <property type="molecule type" value="Genomic_DNA"/>
</dbReference>
<accession>A0A8H7ZPT8</accession>
<dbReference type="AlphaFoldDB" id="A0A8H7ZPT8"/>
<feature type="compositionally biased region" description="Basic and acidic residues" evidence="1">
    <location>
        <begin position="360"/>
        <end position="378"/>
    </location>
</feature>
<keyword evidence="3" id="KW-1185">Reference proteome</keyword>
<dbReference type="Proteomes" id="UP000673691">
    <property type="component" value="Unassembled WGS sequence"/>
</dbReference>
<feature type="compositionally biased region" description="Gly residues" evidence="1">
    <location>
        <begin position="340"/>
        <end position="359"/>
    </location>
</feature>
<comment type="caution">
    <text evidence="2">The sequence shown here is derived from an EMBL/GenBank/DDBJ whole genome shotgun (WGS) entry which is preliminary data.</text>
</comment>
<organism evidence="2 3">
    <name type="scientific">Olpidium bornovanus</name>
    <dbReference type="NCBI Taxonomy" id="278681"/>
    <lineage>
        <taxon>Eukaryota</taxon>
        <taxon>Fungi</taxon>
        <taxon>Fungi incertae sedis</taxon>
        <taxon>Olpidiomycota</taxon>
        <taxon>Olpidiomycotina</taxon>
        <taxon>Olpidiomycetes</taxon>
        <taxon>Olpidiales</taxon>
        <taxon>Olpidiaceae</taxon>
        <taxon>Olpidium</taxon>
    </lineage>
</organism>
<feature type="compositionally biased region" description="Low complexity" evidence="1">
    <location>
        <begin position="317"/>
        <end position="332"/>
    </location>
</feature>
<evidence type="ECO:0000313" key="2">
    <source>
        <dbReference type="EMBL" id="KAG5457271.1"/>
    </source>
</evidence>
<reference evidence="2 3" key="1">
    <citation type="journal article" name="Sci. Rep.">
        <title>Genome-scale phylogenetic analyses confirm Olpidium as the closest living zoosporic fungus to the non-flagellated, terrestrial fungi.</title>
        <authorList>
            <person name="Chang Y."/>
            <person name="Rochon D."/>
            <person name="Sekimoto S."/>
            <person name="Wang Y."/>
            <person name="Chovatia M."/>
            <person name="Sandor L."/>
            <person name="Salamov A."/>
            <person name="Grigoriev I.V."/>
            <person name="Stajich J.E."/>
            <person name="Spatafora J.W."/>
        </authorList>
    </citation>
    <scope>NUCLEOTIDE SEQUENCE [LARGE SCALE GENOMIC DNA]</scope>
    <source>
        <strain evidence="2">S191</strain>
    </source>
</reference>
<feature type="region of interest" description="Disordered" evidence="1">
    <location>
        <begin position="317"/>
        <end position="379"/>
    </location>
</feature>